<comment type="caution">
    <text evidence="2">The sequence shown here is derived from an EMBL/GenBank/DDBJ whole genome shotgun (WGS) entry which is preliminary data.</text>
</comment>
<dbReference type="EMBL" id="JAPFQI010000008">
    <property type="protein sequence ID" value="MCW8086318.1"/>
    <property type="molecule type" value="Genomic_DNA"/>
</dbReference>
<organism evidence="2 3">
    <name type="scientific">Sabulicella glaciei</name>
    <dbReference type="NCBI Taxonomy" id="2984948"/>
    <lineage>
        <taxon>Bacteria</taxon>
        <taxon>Pseudomonadati</taxon>
        <taxon>Pseudomonadota</taxon>
        <taxon>Alphaproteobacteria</taxon>
        <taxon>Acetobacterales</taxon>
        <taxon>Acetobacteraceae</taxon>
        <taxon>Sabulicella</taxon>
    </lineage>
</organism>
<keyword evidence="1" id="KW-0812">Transmembrane</keyword>
<dbReference type="Proteomes" id="UP001526430">
    <property type="component" value="Unassembled WGS sequence"/>
</dbReference>
<evidence type="ECO:0000256" key="1">
    <source>
        <dbReference type="SAM" id="Phobius"/>
    </source>
</evidence>
<evidence type="ECO:0000313" key="3">
    <source>
        <dbReference type="Proteomes" id="UP001526430"/>
    </source>
</evidence>
<feature type="transmembrane region" description="Helical" evidence="1">
    <location>
        <begin position="35"/>
        <end position="54"/>
    </location>
</feature>
<evidence type="ECO:0000313" key="2">
    <source>
        <dbReference type="EMBL" id="MCW8086318.1"/>
    </source>
</evidence>
<keyword evidence="1" id="KW-0472">Membrane</keyword>
<keyword evidence="1" id="KW-1133">Transmembrane helix</keyword>
<keyword evidence="3" id="KW-1185">Reference proteome</keyword>
<gene>
    <name evidence="2" type="ORF">OF850_11815</name>
</gene>
<reference evidence="2 3" key="1">
    <citation type="submission" date="2022-10" db="EMBL/GenBank/DDBJ databases">
        <title>Roseococcus glaciei nov., sp. nov., isolated from glacier.</title>
        <authorList>
            <person name="Liu Q."/>
            <person name="Xin Y.-H."/>
        </authorList>
    </citation>
    <scope>NUCLEOTIDE SEQUENCE [LARGE SCALE GENOMIC DNA]</scope>
    <source>
        <strain evidence="2 3">MDT2-1-1</strain>
    </source>
</reference>
<proteinExistence type="predicted"/>
<protein>
    <submittedName>
        <fullName evidence="2">Uncharacterized protein</fullName>
    </submittedName>
</protein>
<accession>A0ABT3NWP6</accession>
<sequence>MAIRIGDRRAGMLHDNLMLRPTNPLDLAAPASARLALAAVLLAVLWAGVFWALAA</sequence>
<name>A0ABT3NWP6_9PROT</name>